<protein>
    <submittedName>
        <fullName evidence="9">Threonine/serine exporter family protein</fullName>
    </submittedName>
</protein>
<gene>
    <name evidence="9" type="ORF">HZY91_04280</name>
</gene>
<keyword evidence="4 7" id="KW-1133">Transmembrane helix</keyword>
<dbReference type="Pfam" id="PF06738">
    <property type="entry name" value="ThrE"/>
    <property type="match status" value="1"/>
</dbReference>
<name>A0ABS0LQ27_9LACT</name>
<evidence type="ECO:0000256" key="3">
    <source>
        <dbReference type="ARBA" id="ARBA00022692"/>
    </source>
</evidence>
<dbReference type="InterPro" id="IPR010619">
    <property type="entry name" value="ThrE-like_N"/>
</dbReference>
<evidence type="ECO:0000256" key="6">
    <source>
        <dbReference type="ARBA" id="ARBA00034125"/>
    </source>
</evidence>
<evidence type="ECO:0000256" key="1">
    <source>
        <dbReference type="ARBA" id="ARBA00004651"/>
    </source>
</evidence>
<feature type="domain" description="Threonine/serine exporter-like N-terminal" evidence="8">
    <location>
        <begin position="11"/>
        <end position="255"/>
    </location>
</feature>
<keyword evidence="2" id="KW-1003">Cell membrane</keyword>
<sequence length="264" mass="29270">MKQKEKRILQLATLAGRILIEAEAEGYRVERTVKQILEKSHLDYSDVFSTASGLFLTLDKRGNDEEDTNEGTTLVVRVNQRKNHIQKIHYVNDITYQFIADTMSVEEAIDALKSIKDIEYTAHNNFIATIILVMAYIILLGGGPGDLVLSLIPSAVLLFFELSEDDFGLNSFSVNVLTTTSLSFVLPLITEFVTDDFNFNIVIAATLMPLYPGTAFTYAIRDMLKNDYSTAITRAVDAIMKALSLALGVAVGLALSYGVINLWN</sequence>
<dbReference type="InterPro" id="IPR050539">
    <property type="entry name" value="ThrE_Dicarb/AminoAcid_Exp"/>
</dbReference>
<keyword evidence="3 7" id="KW-0812">Transmembrane</keyword>
<feature type="transmembrane region" description="Helical" evidence="7">
    <location>
        <begin position="201"/>
        <end position="221"/>
    </location>
</feature>
<reference evidence="9 10" key="1">
    <citation type="submission" date="2020-07" db="EMBL/GenBank/DDBJ databases">
        <title>Facklamia lactis sp. nov., isolated from raw milk.</title>
        <authorList>
            <person name="Doll E.V."/>
            <person name="Huptas C."/>
            <person name="Staib L."/>
            <person name="Wenning M."/>
            <person name="Scherer S."/>
        </authorList>
    </citation>
    <scope>NUCLEOTIDE SEQUENCE [LARGE SCALE GENOMIC DNA]</scope>
    <source>
        <strain evidence="9 10">DSM 111018</strain>
    </source>
</reference>
<evidence type="ECO:0000313" key="10">
    <source>
        <dbReference type="Proteomes" id="UP000721415"/>
    </source>
</evidence>
<dbReference type="RefSeq" id="WP_197115026.1">
    <property type="nucleotide sequence ID" value="NZ_JACBXQ010000002.1"/>
</dbReference>
<proteinExistence type="inferred from homology"/>
<keyword evidence="5 7" id="KW-0472">Membrane</keyword>
<evidence type="ECO:0000256" key="7">
    <source>
        <dbReference type="SAM" id="Phobius"/>
    </source>
</evidence>
<dbReference type="EMBL" id="JACBXQ010000002">
    <property type="protein sequence ID" value="MBG9986109.1"/>
    <property type="molecule type" value="Genomic_DNA"/>
</dbReference>
<comment type="subcellular location">
    <subcellularLocation>
        <location evidence="1">Cell membrane</location>
        <topology evidence="1">Multi-pass membrane protein</topology>
    </subcellularLocation>
</comment>
<comment type="similarity">
    <text evidence="6">Belongs to the ThrE exporter (TC 2.A.79) family.</text>
</comment>
<feature type="transmembrane region" description="Helical" evidence="7">
    <location>
        <begin position="242"/>
        <end position="263"/>
    </location>
</feature>
<organism evidence="9 10">
    <name type="scientific">Facklamia lactis</name>
    <dbReference type="NCBI Taxonomy" id="2749967"/>
    <lineage>
        <taxon>Bacteria</taxon>
        <taxon>Bacillati</taxon>
        <taxon>Bacillota</taxon>
        <taxon>Bacilli</taxon>
        <taxon>Lactobacillales</taxon>
        <taxon>Aerococcaceae</taxon>
        <taxon>Facklamia</taxon>
    </lineage>
</organism>
<evidence type="ECO:0000256" key="5">
    <source>
        <dbReference type="ARBA" id="ARBA00023136"/>
    </source>
</evidence>
<keyword evidence="10" id="KW-1185">Reference proteome</keyword>
<evidence type="ECO:0000256" key="4">
    <source>
        <dbReference type="ARBA" id="ARBA00022989"/>
    </source>
</evidence>
<feature type="transmembrane region" description="Helical" evidence="7">
    <location>
        <begin position="122"/>
        <end position="141"/>
    </location>
</feature>
<dbReference type="Proteomes" id="UP000721415">
    <property type="component" value="Unassembled WGS sequence"/>
</dbReference>
<evidence type="ECO:0000256" key="2">
    <source>
        <dbReference type="ARBA" id="ARBA00022475"/>
    </source>
</evidence>
<comment type="caution">
    <text evidence="9">The sequence shown here is derived from an EMBL/GenBank/DDBJ whole genome shotgun (WGS) entry which is preliminary data.</text>
</comment>
<dbReference type="PANTHER" id="PTHR34390">
    <property type="entry name" value="UPF0442 PROTEIN YJJB-RELATED"/>
    <property type="match status" value="1"/>
</dbReference>
<accession>A0ABS0LQ27</accession>
<evidence type="ECO:0000313" key="9">
    <source>
        <dbReference type="EMBL" id="MBG9986109.1"/>
    </source>
</evidence>
<dbReference type="PANTHER" id="PTHR34390:SF2">
    <property type="entry name" value="SUCCINATE TRANSPORTER SUBUNIT YJJP-RELATED"/>
    <property type="match status" value="1"/>
</dbReference>
<feature type="transmembrane region" description="Helical" evidence="7">
    <location>
        <begin position="169"/>
        <end position="189"/>
    </location>
</feature>
<evidence type="ECO:0000259" key="8">
    <source>
        <dbReference type="Pfam" id="PF06738"/>
    </source>
</evidence>